<dbReference type="Pfam" id="PF00791">
    <property type="entry name" value="ZU5"/>
    <property type="match status" value="2"/>
</dbReference>
<dbReference type="GO" id="GO:0005737">
    <property type="term" value="C:cytoplasm"/>
    <property type="evidence" value="ECO:0007669"/>
    <property type="project" value="TreeGrafter"/>
</dbReference>
<dbReference type="PANTHER" id="PTHR23257">
    <property type="entry name" value="SERINE-THREONINE PROTEIN KINASE"/>
    <property type="match status" value="1"/>
</dbReference>
<evidence type="ECO:0000259" key="2">
    <source>
        <dbReference type="PROSITE" id="PS50011"/>
    </source>
</evidence>
<dbReference type="PANTHER" id="PTHR23257:SF958">
    <property type="entry name" value="SERINE_THREONINE-PROTEIN KINASE WNK4"/>
    <property type="match status" value="1"/>
</dbReference>
<dbReference type="SMART" id="SM00218">
    <property type="entry name" value="ZU5"/>
    <property type="match status" value="1"/>
</dbReference>
<dbReference type="GO" id="GO:0005524">
    <property type="term" value="F:ATP binding"/>
    <property type="evidence" value="ECO:0007669"/>
    <property type="project" value="InterPro"/>
</dbReference>
<evidence type="ECO:0000313" key="3">
    <source>
        <dbReference type="EMBL" id="CAB3265606.1"/>
    </source>
</evidence>
<dbReference type="Pfam" id="PF00069">
    <property type="entry name" value="Pkinase"/>
    <property type="match status" value="1"/>
</dbReference>
<dbReference type="EMBL" id="LR789744">
    <property type="protein sequence ID" value="CAB3265606.1"/>
    <property type="molecule type" value="mRNA"/>
</dbReference>
<gene>
    <name evidence="3" type="primary">Ripk4</name>
</gene>
<evidence type="ECO:0000256" key="1">
    <source>
        <dbReference type="SAM" id="MobiDB-lite"/>
    </source>
</evidence>
<dbReference type="PROSITE" id="PS50011">
    <property type="entry name" value="PROTEIN_KINASE_DOM"/>
    <property type="match status" value="1"/>
</dbReference>
<dbReference type="GO" id="GO:0007165">
    <property type="term" value="P:signal transduction"/>
    <property type="evidence" value="ECO:0007669"/>
    <property type="project" value="TreeGrafter"/>
</dbReference>
<dbReference type="InterPro" id="IPR011009">
    <property type="entry name" value="Kinase-like_dom_sf"/>
</dbReference>
<proteinExistence type="evidence at transcript level"/>
<protein>
    <submittedName>
        <fullName evidence="3">Kelch-like protein diablo</fullName>
    </submittedName>
</protein>
<accession>A0A6F9DRL5</accession>
<dbReference type="InterPro" id="IPR008271">
    <property type="entry name" value="Ser/Thr_kinase_AS"/>
</dbReference>
<dbReference type="GO" id="GO:0004672">
    <property type="term" value="F:protein kinase activity"/>
    <property type="evidence" value="ECO:0007669"/>
    <property type="project" value="InterPro"/>
</dbReference>
<dbReference type="SUPFAM" id="SSF56112">
    <property type="entry name" value="Protein kinase-like (PK-like)"/>
    <property type="match status" value="1"/>
</dbReference>
<dbReference type="PROSITE" id="PS00108">
    <property type="entry name" value="PROTEIN_KINASE_ST"/>
    <property type="match status" value="1"/>
</dbReference>
<dbReference type="InterPro" id="IPR000906">
    <property type="entry name" value="ZU5_dom"/>
</dbReference>
<dbReference type="Gene3D" id="1.10.510.10">
    <property type="entry name" value="Transferase(Phosphotransferase) domain 1"/>
    <property type="match status" value="1"/>
</dbReference>
<reference evidence="3" key="1">
    <citation type="submission" date="2020-04" db="EMBL/GenBank/DDBJ databases">
        <authorList>
            <person name="Neveu A P."/>
        </authorList>
    </citation>
    <scope>NUCLEOTIDE SEQUENCE</scope>
    <source>
        <tissue evidence="3">Whole embryo</tissue>
    </source>
</reference>
<dbReference type="Gene3D" id="2.60.220.30">
    <property type="match status" value="2"/>
</dbReference>
<dbReference type="AlphaFoldDB" id="A0A6F9DRL5"/>
<feature type="region of interest" description="Disordered" evidence="1">
    <location>
        <begin position="310"/>
        <end position="329"/>
    </location>
</feature>
<name>A0A6F9DRL5_9ASCI</name>
<dbReference type="InterPro" id="IPR000719">
    <property type="entry name" value="Prot_kinase_dom"/>
</dbReference>
<organism evidence="3">
    <name type="scientific">Phallusia mammillata</name>
    <dbReference type="NCBI Taxonomy" id="59560"/>
    <lineage>
        <taxon>Eukaryota</taxon>
        <taxon>Metazoa</taxon>
        <taxon>Chordata</taxon>
        <taxon>Tunicata</taxon>
        <taxon>Ascidiacea</taxon>
        <taxon>Phlebobranchia</taxon>
        <taxon>Ascidiidae</taxon>
        <taxon>Phallusia</taxon>
    </lineage>
</organism>
<sequence length="855" mass="98547">MENADVLFTLDVVEDRPTTENTDGSDPLYATNSLSEYEDVKRSYHGRNYSVDGQSSFTKLRPKKTNSDNHPNVIKYCGYLARSTDEFLPLFNTAVNNNLHDLILSDENISWNERFLIAEQLADGLNYFHSKSITHGDVKPKNVYLTKSNEVKIFDYGKARRWEHKYRLNDLYWAPERFRMEYQLENQRNLNPWTDVYSFGMILYELITRKQIYEDMVPQPELVPRIQIGLRPNLEHVTDAMKSMNAESLDFKICTFLRHIMEQCWNHDPCSRPSMEEVCSRFTNFHKQVITRNSPKKSNDQNLHALFDKNYGETKTSEQTTPTRELDRKDLSITDQQNNKKFVSKTKELVGKVGAKLTVGGCIVDIPPGALSEDVKIELTASYGNKDKKIELTPELDCKPDGLQFNKPVTISLPTCYKAKTNIPVNIKTSEDTNTWNTLESANHSRDKMIAFETNHFSFFKAFPSEKHTLEQDGMIFAVSKTNDNEVNEYLQQRANQQVCNEKYVSEKQGISPAKKVPSNTVSQVVGPQGGKLESNGCSLVIPPNALSEEITITITPYLNSKLDMTPHIKCGPPGLKFQKNVTITLPICKNENNIQQITVKYCNEGSTWRTLTKSPSCTDANICFQTNHFTRFGVDLQDPSDSQTLEKEKIVKFAVRRSASRCLNRILLTCFFADNLEIIRESDEFRHFDSVHHKEFEMRNEEDPVKMVITCDNNHPQSQDDRIYTRRLALLHYMITMSDEGKTNFNLQNAAMHRMFQGVFYIPELGPTNERDPDHVDSELLRISRGIPNDEWNRFARTKLMIDETTMDNSITDNPTAEPHRKFILVCWNEHGGNDAPQLQQLINRFWQEKRNKP</sequence>
<dbReference type="InterPro" id="IPR050167">
    <property type="entry name" value="Ser_Thr_protein_kinase"/>
</dbReference>
<feature type="domain" description="Protein kinase" evidence="2">
    <location>
        <begin position="1"/>
        <end position="289"/>
    </location>
</feature>
<dbReference type="SMART" id="SM00220">
    <property type="entry name" value="S_TKc"/>
    <property type="match status" value="1"/>
</dbReference>